<sequence>MIRSELEKNMEMDDFNAYRAMCANRLRRLERYKKARSFCNIDDETPSSAKSPTNFPSSAPPFCDEESTNADRFFGSSRGSAAFEVIREKMLSLMENDMSLLQQLLTLGDQITEMKKMKEQSMRKCQSHTSLDNDDDLEDQFDDGFSASMSAVTTLSVGENQPQYFSRQNSVLRIPIPPRSSNRFGKRRIPRRPSELLRTAPVFVHEAAPETSETTQSSQTSFINPIPSGGVDALEAQSTLDPSTYITAKNRSSNSSIDSGIRESSSSSSPSPTPFDKEVV</sequence>
<reference evidence="2 3" key="1">
    <citation type="submission" date="2023-08" db="EMBL/GenBank/DDBJ databases">
        <title>A Necator americanus chromosomal reference genome.</title>
        <authorList>
            <person name="Ilik V."/>
            <person name="Petrzelkova K.J."/>
            <person name="Pardy F."/>
            <person name="Fuh T."/>
            <person name="Niatou-Singa F.S."/>
            <person name="Gouil Q."/>
            <person name="Baker L."/>
            <person name="Ritchie M.E."/>
            <person name="Jex A.R."/>
            <person name="Gazzola D."/>
            <person name="Li H."/>
            <person name="Toshio Fujiwara R."/>
            <person name="Zhan B."/>
            <person name="Aroian R.V."/>
            <person name="Pafco B."/>
            <person name="Schwarz E.M."/>
        </authorList>
    </citation>
    <scope>NUCLEOTIDE SEQUENCE [LARGE SCALE GENOMIC DNA]</scope>
    <source>
        <strain evidence="2 3">Aroian</strain>
        <tissue evidence="2">Whole animal</tissue>
    </source>
</reference>
<dbReference type="EMBL" id="JAVFWL010000002">
    <property type="protein sequence ID" value="KAK6737729.1"/>
    <property type="molecule type" value="Genomic_DNA"/>
</dbReference>
<accession>A0ABR1CHN1</accession>
<gene>
    <name evidence="2" type="primary">Necator_chrII.g7855</name>
    <name evidence="2" type="ORF">RB195_020061</name>
</gene>
<evidence type="ECO:0000256" key="1">
    <source>
        <dbReference type="SAM" id="MobiDB-lite"/>
    </source>
</evidence>
<comment type="caution">
    <text evidence="2">The sequence shown here is derived from an EMBL/GenBank/DDBJ whole genome shotgun (WGS) entry which is preliminary data.</text>
</comment>
<feature type="region of interest" description="Disordered" evidence="1">
    <location>
        <begin position="207"/>
        <end position="280"/>
    </location>
</feature>
<feature type="region of interest" description="Disordered" evidence="1">
    <location>
        <begin position="41"/>
        <end position="60"/>
    </location>
</feature>
<name>A0ABR1CHN1_NECAM</name>
<evidence type="ECO:0000313" key="2">
    <source>
        <dbReference type="EMBL" id="KAK6737729.1"/>
    </source>
</evidence>
<feature type="compositionally biased region" description="Low complexity" evidence="1">
    <location>
        <begin position="210"/>
        <end position="221"/>
    </location>
</feature>
<feature type="compositionally biased region" description="Low complexity" evidence="1">
    <location>
        <begin position="250"/>
        <end position="270"/>
    </location>
</feature>
<organism evidence="2 3">
    <name type="scientific">Necator americanus</name>
    <name type="common">Human hookworm</name>
    <dbReference type="NCBI Taxonomy" id="51031"/>
    <lineage>
        <taxon>Eukaryota</taxon>
        <taxon>Metazoa</taxon>
        <taxon>Ecdysozoa</taxon>
        <taxon>Nematoda</taxon>
        <taxon>Chromadorea</taxon>
        <taxon>Rhabditida</taxon>
        <taxon>Rhabditina</taxon>
        <taxon>Rhabditomorpha</taxon>
        <taxon>Strongyloidea</taxon>
        <taxon>Ancylostomatidae</taxon>
        <taxon>Bunostominae</taxon>
        <taxon>Necator</taxon>
    </lineage>
</organism>
<feature type="compositionally biased region" description="Polar residues" evidence="1">
    <location>
        <begin position="236"/>
        <end position="249"/>
    </location>
</feature>
<protein>
    <submittedName>
        <fullName evidence="2">Uncharacterized protein</fullName>
    </submittedName>
</protein>
<feature type="compositionally biased region" description="Polar residues" evidence="1">
    <location>
        <begin position="46"/>
        <end position="57"/>
    </location>
</feature>
<evidence type="ECO:0000313" key="3">
    <source>
        <dbReference type="Proteomes" id="UP001303046"/>
    </source>
</evidence>
<dbReference type="Proteomes" id="UP001303046">
    <property type="component" value="Unassembled WGS sequence"/>
</dbReference>
<proteinExistence type="predicted"/>
<keyword evidence="3" id="KW-1185">Reference proteome</keyword>